<dbReference type="EMBL" id="DAAVNN010000037">
    <property type="protein sequence ID" value="HAF5525514.1"/>
    <property type="molecule type" value="Genomic_DNA"/>
</dbReference>
<name>A0A749CEJ7_SALER</name>
<comment type="caution">
    <text evidence="2">The sequence shown here is derived from an EMBL/GenBank/DDBJ whole genome shotgun (WGS) entry which is preliminary data.</text>
</comment>
<keyword evidence="1" id="KW-0812">Transmembrane</keyword>
<feature type="transmembrane region" description="Helical" evidence="1">
    <location>
        <begin position="6"/>
        <end position="25"/>
    </location>
</feature>
<evidence type="ECO:0000313" key="2">
    <source>
        <dbReference type="EMBL" id="HAF5525514.1"/>
    </source>
</evidence>
<feature type="non-terminal residue" evidence="2">
    <location>
        <position position="1"/>
    </location>
</feature>
<gene>
    <name evidence="2" type="ORF">G9E21_004527</name>
</gene>
<protein>
    <submittedName>
        <fullName evidence="2">GtrA family protein</fullName>
    </submittedName>
</protein>
<reference evidence="2" key="1">
    <citation type="journal article" date="2018" name="Genome Biol.">
        <title>SKESA: strategic k-mer extension for scrupulous assemblies.</title>
        <authorList>
            <person name="Souvorov A."/>
            <person name="Agarwala R."/>
            <person name="Lipman D.J."/>
        </authorList>
    </citation>
    <scope>NUCLEOTIDE SEQUENCE</scope>
    <source>
        <strain evidence="2">CFIAFB20140155</strain>
    </source>
</reference>
<keyword evidence="1" id="KW-0472">Membrane</keyword>
<sequence>DKCAMPPIFTLIVFSAISLICGFLYSRFIVFRNEK</sequence>
<keyword evidence="1" id="KW-1133">Transmembrane helix</keyword>
<evidence type="ECO:0000256" key="1">
    <source>
        <dbReference type="SAM" id="Phobius"/>
    </source>
</evidence>
<proteinExistence type="predicted"/>
<accession>A0A749CEJ7</accession>
<organism evidence="2">
    <name type="scientific">Salmonella enterica</name>
    <name type="common">Salmonella choleraesuis</name>
    <dbReference type="NCBI Taxonomy" id="28901"/>
    <lineage>
        <taxon>Bacteria</taxon>
        <taxon>Pseudomonadati</taxon>
        <taxon>Pseudomonadota</taxon>
        <taxon>Gammaproteobacteria</taxon>
        <taxon>Enterobacterales</taxon>
        <taxon>Enterobacteriaceae</taxon>
        <taxon>Salmonella</taxon>
    </lineage>
</organism>
<dbReference type="AlphaFoldDB" id="A0A749CEJ7"/>
<reference evidence="2" key="2">
    <citation type="submission" date="2020-02" db="EMBL/GenBank/DDBJ databases">
        <authorList>
            <consortium name="NCBI Pathogen Detection Project"/>
        </authorList>
    </citation>
    <scope>NUCLEOTIDE SEQUENCE</scope>
    <source>
        <strain evidence="2">CFIAFB20140155</strain>
    </source>
</reference>